<reference evidence="3 4" key="1">
    <citation type="submission" date="2016-04" db="EMBL/GenBank/DDBJ databases">
        <title>Chloroflexus islandicus sp. nov., a thermophilic filamentous anoxygenic phototrophic bacterium from geyser Strokkur (Iceland).</title>
        <authorList>
            <person name="Gaisin V.A."/>
            <person name="Kalashnikov A.M."/>
            <person name="Sukhacheva M.V."/>
            <person name="Grouzdev D.S."/>
            <person name="Ivanov T.M."/>
            <person name="Kuznetsov B."/>
            <person name="Gorlenko V.M."/>
        </authorList>
    </citation>
    <scope>NUCLEOTIDE SEQUENCE [LARGE SCALE GENOMIC DNA]</scope>
    <source>
        <strain evidence="4">isl-2</strain>
    </source>
</reference>
<evidence type="ECO:0000256" key="1">
    <source>
        <dbReference type="SAM" id="MobiDB-lite"/>
    </source>
</evidence>
<evidence type="ECO:0000313" key="4">
    <source>
        <dbReference type="Proteomes" id="UP000078287"/>
    </source>
</evidence>
<evidence type="ECO:0000313" key="3">
    <source>
        <dbReference type="EMBL" id="OAN47076.1"/>
    </source>
</evidence>
<keyword evidence="2" id="KW-1133">Transmembrane helix</keyword>
<keyword evidence="2" id="KW-0472">Membrane</keyword>
<dbReference type="Proteomes" id="UP000078287">
    <property type="component" value="Unassembled WGS sequence"/>
</dbReference>
<feature type="transmembrane region" description="Helical" evidence="2">
    <location>
        <begin position="20"/>
        <end position="43"/>
    </location>
</feature>
<feature type="region of interest" description="Disordered" evidence="1">
    <location>
        <begin position="264"/>
        <end position="300"/>
    </location>
</feature>
<accession>A0A178MEX8</accession>
<dbReference type="GO" id="GO:0016301">
    <property type="term" value="F:kinase activity"/>
    <property type="evidence" value="ECO:0007669"/>
    <property type="project" value="UniProtKB-KW"/>
</dbReference>
<keyword evidence="2" id="KW-0812">Transmembrane</keyword>
<gene>
    <name evidence="3" type="ORF">A6A03_10650</name>
</gene>
<feature type="transmembrane region" description="Helical" evidence="2">
    <location>
        <begin position="49"/>
        <end position="69"/>
    </location>
</feature>
<dbReference type="AlphaFoldDB" id="A0A178MEX8"/>
<dbReference type="OrthoDB" id="146450at2"/>
<organism evidence="3 4">
    <name type="scientific">Chloroflexus islandicus</name>
    <dbReference type="NCBI Taxonomy" id="1707952"/>
    <lineage>
        <taxon>Bacteria</taxon>
        <taxon>Bacillati</taxon>
        <taxon>Chloroflexota</taxon>
        <taxon>Chloroflexia</taxon>
        <taxon>Chloroflexales</taxon>
        <taxon>Chloroflexineae</taxon>
        <taxon>Chloroflexaceae</taxon>
        <taxon>Chloroflexus</taxon>
    </lineage>
</organism>
<dbReference type="RefSeq" id="WP_066784721.1">
    <property type="nucleotide sequence ID" value="NZ_LWQS01000039.1"/>
</dbReference>
<dbReference type="STRING" id="1707952.A6A03_10650"/>
<name>A0A178MEX8_9CHLR</name>
<keyword evidence="3" id="KW-0808">Transferase</keyword>
<proteinExistence type="predicted"/>
<keyword evidence="3" id="KW-0418">Kinase</keyword>
<evidence type="ECO:0000256" key="2">
    <source>
        <dbReference type="SAM" id="Phobius"/>
    </source>
</evidence>
<keyword evidence="4" id="KW-1185">Reference proteome</keyword>
<feature type="transmembrane region" description="Helical" evidence="2">
    <location>
        <begin position="90"/>
        <end position="108"/>
    </location>
</feature>
<protein>
    <submittedName>
        <fullName evidence="3">Histidine kinase</fullName>
    </submittedName>
</protein>
<sequence length="300" mass="33824">MSSRYLEMVRGQRRRGGWQFTSKSLLAILAFIAMIGSAVYWWGVQSQLTGNWIIAAAYTAILVLAPPSLMSFLIPWSPGGMLLQKINAKTWGYAVVIAATIYLVYYSFEIQWTWWASQPVVQSTGLVIQQVLIGIIGFIIIPALLWTPVTSEELVEQVRQAHLVRRYELQTQADIAILRATLLRAQEKALIGFANLTVQEREELAAVMRGLVKGIDATLRDIGESVRTVSGATVPFNSLEDNEDIQKYLDFVAETLTDNALLPRRSSATGQHEAATRQLSSREEEEYYEDDRRTRALRQR</sequence>
<dbReference type="EMBL" id="LWQS01000039">
    <property type="protein sequence ID" value="OAN47076.1"/>
    <property type="molecule type" value="Genomic_DNA"/>
</dbReference>
<comment type="caution">
    <text evidence="3">The sequence shown here is derived from an EMBL/GenBank/DDBJ whole genome shotgun (WGS) entry which is preliminary data.</text>
</comment>
<feature type="transmembrane region" description="Helical" evidence="2">
    <location>
        <begin position="128"/>
        <end position="149"/>
    </location>
</feature>